<name>F3GKL5_PSESJ</name>
<evidence type="ECO:0000313" key="1">
    <source>
        <dbReference type="EMBL" id="EGH47618.1"/>
    </source>
</evidence>
<evidence type="ECO:0000313" key="2">
    <source>
        <dbReference type="Proteomes" id="UP000004986"/>
    </source>
</evidence>
<proteinExistence type="predicted"/>
<sequence length="140" mass="15834">FSVYATFKTVQFNNRQQEVIKSQAKLNELLLDKEAAGVELEKQADLGVALLKLGNSRYRLKVFNKGKAPARHVTIDFPEGNEIVSKGEISSKFPLQFLDVHQSVELTASVHLGTTPKHRVKLEWDDGRLERATKEMWATL</sequence>
<reference evidence="1 2" key="1">
    <citation type="journal article" date="2011" name="PLoS Pathog.">
        <title>Dynamic evolution of pathogenicity revealed by sequencing and comparative genomics of 19 Pseudomonas syringae isolates.</title>
        <authorList>
            <person name="Baltrus D.A."/>
            <person name="Nishimura M.T."/>
            <person name="Romanchuk A."/>
            <person name="Chang J.H."/>
            <person name="Mukhtar M.S."/>
            <person name="Cherkis K."/>
            <person name="Roach J."/>
            <person name="Grant S.R."/>
            <person name="Jones C.D."/>
            <person name="Dangl J.L."/>
        </authorList>
    </citation>
    <scope>NUCLEOTIDE SEQUENCE [LARGE SCALE GENOMIC DNA]</scope>
    <source>
        <strain evidence="1 2">1704B</strain>
    </source>
</reference>
<dbReference type="Proteomes" id="UP000004986">
    <property type="component" value="Unassembled WGS sequence"/>
</dbReference>
<protein>
    <submittedName>
        <fullName evidence="1">Uncharacterized protein</fullName>
    </submittedName>
</protein>
<dbReference type="EMBL" id="AEAI01002372">
    <property type="protein sequence ID" value="EGH47618.1"/>
    <property type="molecule type" value="Genomic_DNA"/>
</dbReference>
<accession>F3GKL5</accession>
<comment type="caution">
    <text evidence="1">The sequence shown here is derived from an EMBL/GenBank/DDBJ whole genome shotgun (WGS) entry which is preliminary data.</text>
</comment>
<dbReference type="PATRIC" id="fig|629263.4.peg.5644"/>
<dbReference type="HOGENOM" id="CLU_1829509_0_0_6"/>
<dbReference type="AlphaFoldDB" id="F3GKL5"/>
<organism evidence="1 2">
    <name type="scientific">Pseudomonas syringae pv. pisi str. 1704B</name>
    <dbReference type="NCBI Taxonomy" id="629263"/>
    <lineage>
        <taxon>Bacteria</taxon>
        <taxon>Pseudomonadati</taxon>
        <taxon>Pseudomonadota</taxon>
        <taxon>Gammaproteobacteria</taxon>
        <taxon>Pseudomonadales</taxon>
        <taxon>Pseudomonadaceae</taxon>
        <taxon>Pseudomonas</taxon>
        <taxon>Pseudomonas syringae</taxon>
    </lineage>
</organism>
<keyword evidence="2" id="KW-1185">Reference proteome</keyword>
<gene>
    <name evidence="1" type="ORF">PSYPI_37243</name>
</gene>
<feature type="non-terminal residue" evidence="1">
    <location>
        <position position="1"/>
    </location>
</feature>